<dbReference type="EMBL" id="AHBZ03000027">
    <property type="protein sequence ID" value="KAF7764561.1"/>
    <property type="molecule type" value="Genomic_DNA"/>
</dbReference>
<dbReference type="InterPro" id="IPR050627">
    <property type="entry name" value="Nitroreductase/BluB"/>
</dbReference>
<name>A0AAD4AEP1_9GAMM</name>
<dbReference type="PANTHER" id="PTHR23026">
    <property type="entry name" value="NADPH NITROREDUCTASE"/>
    <property type="match status" value="1"/>
</dbReference>
<dbReference type="GO" id="GO:0005829">
    <property type="term" value="C:cytosol"/>
    <property type="evidence" value="ECO:0007669"/>
    <property type="project" value="TreeGrafter"/>
</dbReference>
<evidence type="ECO:0000313" key="9">
    <source>
        <dbReference type="EMBL" id="KAF7764561.1"/>
    </source>
</evidence>
<dbReference type="GO" id="GO:0046857">
    <property type="term" value="F:oxidoreductase activity, acting on other nitrogenous compounds as donors, with NAD or NADP as acceptor"/>
    <property type="evidence" value="ECO:0007669"/>
    <property type="project" value="TreeGrafter"/>
</dbReference>
<dbReference type="InterPro" id="IPR033878">
    <property type="entry name" value="NfsB-like"/>
</dbReference>
<dbReference type="CDD" id="cd02149">
    <property type="entry name" value="NfsB-like"/>
    <property type="match status" value="1"/>
</dbReference>
<evidence type="ECO:0000256" key="3">
    <source>
        <dbReference type="ARBA" id="ARBA00022630"/>
    </source>
</evidence>
<organism evidence="9 10">
    <name type="scientific">Pseudoalteromonas citrea</name>
    <dbReference type="NCBI Taxonomy" id="43655"/>
    <lineage>
        <taxon>Bacteria</taxon>
        <taxon>Pseudomonadati</taxon>
        <taxon>Pseudomonadota</taxon>
        <taxon>Gammaproteobacteria</taxon>
        <taxon>Alteromonadales</taxon>
        <taxon>Pseudoalteromonadaceae</taxon>
        <taxon>Pseudoalteromonas</taxon>
    </lineage>
</organism>
<proteinExistence type="inferred from homology"/>
<evidence type="ECO:0000259" key="8">
    <source>
        <dbReference type="Pfam" id="PF00881"/>
    </source>
</evidence>
<keyword evidence="6" id="KW-0560">Oxidoreductase</keyword>
<evidence type="ECO:0000313" key="10">
    <source>
        <dbReference type="Proteomes" id="UP000016487"/>
    </source>
</evidence>
<protein>
    <submittedName>
        <fullName evidence="9">Nitroreductase / dihydropteridine reductase</fullName>
    </submittedName>
</protein>
<dbReference type="PANTHER" id="PTHR23026:SF125">
    <property type="entry name" value="OXYGEN-INSENSITIVE NAD(P)H NITROREDUCTASE"/>
    <property type="match status" value="1"/>
</dbReference>
<reference evidence="9" key="2">
    <citation type="submission" date="2015-03" db="EMBL/GenBank/DDBJ databases">
        <title>Genome sequence of Pseudoalteromonas citrea.</title>
        <authorList>
            <person name="Xie B.-B."/>
            <person name="Rong J.-C."/>
            <person name="Qin Q.-L."/>
            <person name="Zhang Y.-Z."/>
        </authorList>
    </citation>
    <scope>NUCLEOTIDE SEQUENCE</scope>
    <source>
        <strain evidence="9">DSM 8771</strain>
    </source>
</reference>
<dbReference type="InterPro" id="IPR000415">
    <property type="entry name" value="Nitroreductase-like"/>
</dbReference>
<evidence type="ECO:0000256" key="6">
    <source>
        <dbReference type="ARBA" id="ARBA00023002"/>
    </source>
</evidence>
<evidence type="ECO:0000256" key="2">
    <source>
        <dbReference type="ARBA" id="ARBA00007118"/>
    </source>
</evidence>
<feature type="domain" description="Nitroreductase" evidence="8">
    <location>
        <begin position="12"/>
        <end position="188"/>
    </location>
</feature>
<sequence>MNTELNVSQSLTWRYAARRFSDKKVSQTALEQLLTMTGLSASSYGLQPYKIIVIENPKIKESLLAHSYEQKKVAANSHLLVLAADMSNVVTMVSSYMQSLAKTTGITALQQQAMRENMLASLANMDPEQQFQWASAQVNIALGTLLVSAASLGIDSCPIGGIDGRGYDEVLALPERNLRTVITVPIGYRHEDDVSANATKVRKALHELIVEI</sequence>
<dbReference type="Proteomes" id="UP000016487">
    <property type="component" value="Unassembled WGS sequence"/>
</dbReference>
<dbReference type="AlphaFoldDB" id="A0AAD4AEP1"/>
<dbReference type="Pfam" id="PF00881">
    <property type="entry name" value="Nitroreductase"/>
    <property type="match status" value="1"/>
</dbReference>
<comment type="cofactor">
    <cofactor evidence="1">
        <name>FMN</name>
        <dbReference type="ChEBI" id="CHEBI:58210"/>
    </cofactor>
</comment>
<dbReference type="RefSeq" id="WP_010361856.1">
    <property type="nucleotide sequence ID" value="NZ_AHBZ03000027.1"/>
</dbReference>
<comment type="caution">
    <text evidence="9">The sequence shown here is derived from an EMBL/GenBank/DDBJ whole genome shotgun (WGS) entry which is preliminary data.</text>
</comment>
<evidence type="ECO:0000256" key="7">
    <source>
        <dbReference type="ARBA" id="ARBA00023027"/>
    </source>
</evidence>
<evidence type="ECO:0000256" key="4">
    <source>
        <dbReference type="ARBA" id="ARBA00022643"/>
    </source>
</evidence>
<evidence type="ECO:0000256" key="5">
    <source>
        <dbReference type="ARBA" id="ARBA00022857"/>
    </source>
</evidence>
<dbReference type="Gene3D" id="3.40.109.10">
    <property type="entry name" value="NADH Oxidase"/>
    <property type="match status" value="1"/>
</dbReference>
<keyword evidence="3" id="KW-0285">Flavoprotein</keyword>
<dbReference type="GO" id="GO:0046256">
    <property type="term" value="P:2,4,6-trinitrotoluene catabolic process"/>
    <property type="evidence" value="ECO:0007669"/>
    <property type="project" value="TreeGrafter"/>
</dbReference>
<keyword evidence="4" id="KW-0288">FMN</keyword>
<dbReference type="InterPro" id="IPR029479">
    <property type="entry name" value="Nitroreductase"/>
</dbReference>
<reference evidence="9" key="1">
    <citation type="journal article" date="2012" name="J. Bacteriol.">
        <title>Genome sequences of type strains of seven species of the marine bacterium Pseudoalteromonas.</title>
        <authorList>
            <person name="Xie B.B."/>
            <person name="Shu Y.L."/>
            <person name="Qin Q.L."/>
            <person name="Rong J.C."/>
            <person name="Zhang X.Y."/>
            <person name="Chen X.L."/>
            <person name="Shi M."/>
            <person name="He H.L."/>
            <person name="Zhou B.C."/>
            <person name="Zhang Y.Z."/>
        </authorList>
    </citation>
    <scope>NUCLEOTIDE SEQUENCE</scope>
    <source>
        <strain evidence="9">DSM 8771</strain>
    </source>
</reference>
<accession>A0AAD4AEP1</accession>
<dbReference type="SUPFAM" id="SSF55469">
    <property type="entry name" value="FMN-dependent nitroreductase-like"/>
    <property type="match status" value="1"/>
</dbReference>
<gene>
    <name evidence="9" type="primary">nfnB</name>
    <name evidence="9" type="ORF">PCIT_b0597</name>
</gene>
<evidence type="ECO:0000256" key="1">
    <source>
        <dbReference type="ARBA" id="ARBA00001917"/>
    </source>
</evidence>
<keyword evidence="5" id="KW-0521">NADP</keyword>
<comment type="similarity">
    <text evidence="2">Belongs to the nitroreductase family.</text>
</comment>
<keyword evidence="7" id="KW-0520">NAD</keyword>